<reference evidence="1 2" key="1">
    <citation type="submission" date="2019-09" db="EMBL/GenBank/DDBJ databases">
        <title>A chromosome-level genome assembly of the Chinese tupelo Nyssa sinensis.</title>
        <authorList>
            <person name="Yang X."/>
            <person name="Kang M."/>
            <person name="Yang Y."/>
            <person name="Xiong H."/>
            <person name="Wang M."/>
            <person name="Zhang Z."/>
            <person name="Wang Z."/>
            <person name="Wu H."/>
            <person name="Ma T."/>
            <person name="Liu J."/>
            <person name="Xi Z."/>
        </authorList>
    </citation>
    <scope>NUCLEOTIDE SEQUENCE [LARGE SCALE GENOMIC DNA]</scope>
    <source>
        <strain evidence="1">J267</strain>
        <tissue evidence="1">Leaf</tissue>
    </source>
</reference>
<accession>A0A5J5BPZ7</accession>
<organism evidence="1 2">
    <name type="scientific">Nyssa sinensis</name>
    <dbReference type="NCBI Taxonomy" id="561372"/>
    <lineage>
        <taxon>Eukaryota</taxon>
        <taxon>Viridiplantae</taxon>
        <taxon>Streptophyta</taxon>
        <taxon>Embryophyta</taxon>
        <taxon>Tracheophyta</taxon>
        <taxon>Spermatophyta</taxon>
        <taxon>Magnoliopsida</taxon>
        <taxon>eudicotyledons</taxon>
        <taxon>Gunneridae</taxon>
        <taxon>Pentapetalae</taxon>
        <taxon>asterids</taxon>
        <taxon>Cornales</taxon>
        <taxon>Nyssaceae</taxon>
        <taxon>Nyssa</taxon>
    </lineage>
</organism>
<proteinExistence type="predicted"/>
<evidence type="ECO:0000313" key="2">
    <source>
        <dbReference type="Proteomes" id="UP000325577"/>
    </source>
</evidence>
<dbReference type="Proteomes" id="UP000325577">
    <property type="component" value="Linkage Group LG11"/>
</dbReference>
<protein>
    <submittedName>
        <fullName evidence="1">Uncharacterized protein</fullName>
    </submittedName>
</protein>
<dbReference type="AlphaFoldDB" id="A0A5J5BPZ7"/>
<sequence length="68" mass="7745">MLRGYESLYNKDPLAIQRITITERLVIAGEAEALPRPLVRVTLSWSRHFYIPPQVQEFGSSVHSDSGF</sequence>
<keyword evidence="2" id="KW-1185">Reference proteome</keyword>
<name>A0A5J5BPZ7_9ASTE</name>
<dbReference type="EMBL" id="CM018034">
    <property type="protein sequence ID" value="KAA8543857.1"/>
    <property type="molecule type" value="Genomic_DNA"/>
</dbReference>
<gene>
    <name evidence="1" type="ORF">F0562_021966</name>
</gene>
<evidence type="ECO:0000313" key="1">
    <source>
        <dbReference type="EMBL" id="KAA8543857.1"/>
    </source>
</evidence>